<dbReference type="SMART" id="SM00110">
    <property type="entry name" value="C1Q"/>
    <property type="match status" value="1"/>
</dbReference>
<dbReference type="PANTHER" id="PTHR22923:SF116">
    <property type="entry name" value="C1Q DOMAIN-CONTAINING PROTEIN"/>
    <property type="match status" value="1"/>
</dbReference>
<evidence type="ECO:0000313" key="6">
    <source>
        <dbReference type="Proteomes" id="UP000507470"/>
    </source>
</evidence>
<dbReference type="PRINTS" id="PR00007">
    <property type="entry name" value="COMPLEMNTC1Q"/>
</dbReference>
<evidence type="ECO:0000313" key="5">
    <source>
        <dbReference type="EMBL" id="CAC5380269.1"/>
    </source>
</evidence>
<name>A0A6J8BCB4_MYTCO</name>
<dbReference type="Gene3D" id="2.60.120.40">
    <property type="match status" value="1"/>
</dbReference>
<dbReference type="PROSITE" id="PS50871">
    <property type="entry name" value="C1Q"/>
    <property type="match status" value="1"/>
</dbReference>
<comment type="subcellular location">
    <subcellularLocation>
        <location evidence="1">Secreted</location>
    </subcellularLocation>
</comment>
<sequence length="178" mass="19681">MQKGHKTPIYKDIERVNIAVKHGIKANSPFRKARLLMPSNNAFAEGVIAFYAYMSKSELNPGAHHTLIYDVTKTNAGHGYKEATGIFTAPTEGIYVFIWVTRIWTDAHSTKLMINTDIYGATFIRASVANDNSVSGTVVAYVRKGDSIFMRTHSIFAGNGNIESNYLGPTSFSGWLLQ</sequence>
<evidence type="ECO:0000256" key="2">
    <source>
        <dbReference type="ARBA" id="ARBA00022525"/>
    </source>
</evidence>
<gene>
    <name evidence="5" type="ORF">MCOR_16242</name>
</gene>
<dbReference type="Pfam" id="PF00386">
    <property type="entry name" value="C1q"/>
    <property type="match status" value="1"/>
</dbReference>
<evidence type="ECO:0000259" key="4">
    <source>
        <dbReference type="PROSITE" id="PS50871"/>
    </source>
</evidence>
<proteinExistence type="predicted"/>
<dbReference type="AlphaFoldDB" id="A0A6J8BCB4"/>
<keyword evidence="2" id="KW-0964">Secreted</keyword>
<keyword evidence="6" id="KW-1185">Reference proteome</keyword>
<dbReference type="Proteomes" id="UP000507470">
    <property type="component" value="Unassembled WGS sequence"/>
</dbReference>
<keyword evidence="3" id="KW-0732">Signal</keyword>
<dbReference type="SUPFAM" id="SSF49842">
    <property type="entry name" value="TNF-like"/>
    <property type="match status" value="1"/>
</dbReference>
<feature type="domain" description="C1q" evidence="4">
    <location>
        <begin position="43"/>
        <end position="178"/>
    </location>
</feature>
<dbReference type="EMBL" id="CACVKT020002873">
    <property type="protein sequence ID" value="CAC5380269.1"/>
    <property type="molecule type" value="Genomic_DNA"/>
</dbReference>
<reference evidence="5 6" key="1">
    <citation type="submission" date="2020-06" db="EMBL/GenBank/DDBJ databases">
        <authorList>
            <person name="Li R."/>
            <person name="Bekaert M."/>
        </authorList>
    </citation>
    <scope>NUCLEOTIDE SEQUENCE [LARGE SCALE GENOMIC DNA]</scope>
    <source>
        <strain evidence="6">wild</strain>
    </source>
</reference>
<dbReference type="OrthoDB" id="6090644at2759"/>
<dbReference type="PANTHER" id="PTHR22923">
    <property type="entry name" value="CEREBELLIN-RELATED"/>
    <property type="match status" value="1"/>
</dbReference>
<protein>
    <submittedName>
        <fullName evidence="5">C1QL</fullName>
    </submittedName>
</protein>
<dbReference type="InterPro" id="IPR050822">
    <property type="entry name" value="Cerebellin_Synaptic_Org"/>
</dbReference>
<dbReference type="InterPro" id="IPR001073">
    <property type="entry name" value="C1q_dom"/>
</dbReference>
<dbReference type="GO" id="GO:0005576">
    <property type="term" value="C:extracellular region"/>
    <property type="evidence" value="ECO:0007669"/>
    <property type="project" value="UniProtKB-SubCell"/>
</dbReference>
<evidence type="ECO:0000256" key="3">
    <source>
        <dbReference type="ARBA" id="ARBA00022729"/>
    </source>
</evidence>
<evidence type="ECO:0000256" key="1">
    <source>
        <dbReference type="ARBA" id="ARBA00004613"/>
    </source>
</evidence>
<accession>A0A6J8BCB4</accession>
<organism evidence="5 6">
    <name type="scientific">Mytilus coruscus</name>
    <name type="common">Sea mussel</name>
    <dbReference type="NCBI Taxonomy" id="42192"/>
    <lineage>
        <taxon>Eukaryota</taxon>
        <taxon>Metazoa</taxon>
        <taxon>Spiralia</taxon>
        <taxon>Lophotrochozoa</taxon>
        <taxon>Mollusca</taxon>
        <taxon>Bivalvia</taxon>
        <taxon>Autobranchia</taxon>
        <taxon>Pteriomorphia</taxon>
        <taxon>Mytilida</taxon>
        <taxon>Mytiloidea</taxon>
        <taxon>Mytilidae</taxon>
        <taxon>Mytilinae</taxon>
        <taxon>Mytilus</taxon>
    </lineage>
</organism>
<dbReference type="InterPro" id="IPR008983">
    <property type="entry name" value="Tumour_necrosis_fac-like_dom"/>
</dbReference>